<feature type="transmembrane region" description="Helical" evidence="11">
    <location>
        <begin position="6"/>
        <end position="27"/>
    </location>
</feature>
<dbReference type="InterPro" id="IPR003661">
    <property type="entry name" value="HisK_dim/P_dom"/>
</dbReference>
<dbReference type="Gene3D" id="1.10.287.130">
    <property type="match status" value="1"/>
</dbReference>
<dbReference type="InterPro" id="IPR001789">
    <property type="entry name" value="Sig_transdc_resp-reg_receiver"/>
</dbReference>
<feature type="transmembrane region" description="Helical" evidence="11">
    <location>
        <begin position="303"/>
        <end position="320"/>
    </location>
</feature>
<evidence type="ECO:0000256" key="8">
    <source>
        <dbReference type="ARBA" id="ARBA00023012"/>
    </source>
</evidence>
<evidence type="ECO:0000256" key="5">
    <source>
        <dbReference type="ARBA" id="ARBA00022553"/>
    </source>
</evidence>
<feature type="modified residue" description="4-aspartylphosphate" evidence="10">
    <location>
        <position position="744"/>
    </location>
</feature>
<dbReference type="STRING" id="696281.Desru_2762"/>
<dbReference type="EMBL" id="CP002780">
    <property type="protein sequence ID" value="AEG60980.1"/>
    <property type="molecule type" value="Genomic_DNA"/>
</dbReference>
<dbReference type="PRINTS" id="PR00344">
    <property type="entry name" value="BCTRLSENSOR"/>
</dbReference>
<evidence type="ECO:0000313" key="15">
    <source>
        <dbReference type="Proteomes" id="UP000009234"/>
    </source>
</evidence>
<dbReference type="CDD" id="cd00082">
    <property type="entry name" value="HisKA"/>
    <property type="match status" value="1"/>
</dbReference>
<evidence type="ECO:0000256" key="10">
    <source>
        <dbReference type="PROSITE-ProRule" id="PRU00169"/>
    </source>
</evidence>
<keyword evidence="11" id="KW-1133">Transmembrane helix</keyword>
<evidence type="ECO:0000256" key="7">
    <source>
        <dbReference type="ARBA" id="ARBA00022777"/>
    </source>
</evidence>
<evidence type="ECO:0000256" key="3">
    <source>
        <dbReference type="ARBA" id="ARBA00012438"/>
    </source>
</evidence>
<dbReference type="Pfam" id="PF06580">
    <property type="entry name" value="His_kinase"/>
    <property type="match status" value="1"/>
</dbReference>
<evidence type="ECO:0000256" key="6">
    <source>
        <dbReference type="ARBA" id="ARBA00022679"/>
    </source>
</evidence>
<dbReference type="FunFam" id="3.30.565.10:FF:000006">
    <property type="entry name" value="Sensor histidine kinase WalK"/>
    <property type="match status" value="1"/>
</dbReference>
<dbReference type="SMART" id="SM00448">
    <property type="entry name" value="REC"/>
    <property type="match status" value="1"/>
</dbReference>
<dbReference type="PROSITE" id="PS50109">
    <property type="entry name" value="HIS_KIN"/>
    <property type="match status" value="2"/>
</dbReference>
<name>F6DRV6_DESRL</name>
<evidence type="ECO:0000313" key="14">
    <source>
        <dbReference type="EMBL" id="AEG60980.1"/>
    </source>
</evidence>
<comment type="function">
    <text evidence="9">May play the central regulatory role in sporulation. It may be an element of the effector pathway responsible for the activation of sporulation genes in response to nutritional stress. Spo0A may act in concert with spo0H (a sigma factor) to control the expression of some genes that are critical to the sporulation process.</text>
</comment>
<dbReference type="InterPro" id="IPR003594">
    <property type="entry name" value="HATPase_dom"/>
</dbReference>
<evidence type="ECO:0000256" key="11">
    <source>
        <dbReference type="SAM" id="Phobius"/>
    </source>
</evidence>
<dbReference type="SUPFAM" id="SSF47384">
    <property type="entry name" value="Homodimeric domain of signal transducing histidine kinase"/>
    <property type="match status" value="1"/>
</dbReference>
<dbReference type="SMART" id="SM00387">
    <property type="entry name" value="HATPase_c"/>
    <property type="match status" value="2"/>
</dbReference>
<dbReference type="InterPro" id="IPR005467">
    <property type="entry name" value="His_kinase_dom"/>
</dbReference>
<dbReference type="Pfam" id="PF02518">
    <property type="entry name" value="HATPase_c"/>
    <property type="match status" value="2"/>
</dbReference>
<dbReference type="KEGG" id="dru:Desru_2762"/>
<dbReference type="InterPro" id="IPR004358">
    <property type="entry name" value="Sig_transdc_His_kin-like_C"/>
</dbReference>
<dbReference type="eggNOG" id="COG0745">
    <property type="taxonomic scope" value="Bacteria"/>
</dbReference>
<dbReference type="PANTHER" id="PTHR43547:SF2">
    <property type="entry name" value="HYBRID SIGNAL TRANSDUCTION HISTIDINE KINASE C"/>
    <property type="match status" value="1"/>
</dbReference>
<dbReference type="InterPro" id="IPR036097">
    <property type="entry name" value="HisK_dim/P_sf"/>
</dbReference>
<feature type="transmembrane region" description="Helical" evidence="11">
    <location>
        <begin position="212"/>
        <end position="232"/>
    </location>
</feature>
<dbReference type="Gene3D" id="2.60.120.260">
    <property type="entry name" value="Galactose-binding domain-like"/>
    <property type="match status" value="1"/>
</dbReference>
<evidence type="ECO:0000256" key="2">
    <source>
        <dbReference type="ARBA" id="ARBA00004370"/>
    </source>
</evidence>
<dbReference type="Proteomes" id="UP000009234">
    <property type="component" value="Chromosome"/>
</dbReference>
<evidence type="ECO:0000256" key="4">
    <source>
        <dbReference type="ARBA" id="ARBA00018672"/>
    </source>
</evidence>
<feature type="transmembrane region" description="Helical" evidence="11">
    <location>
        <begin position="364"/>
        <end position="384"/>
    </location>
</feature>
<dbReference type="GO" id="GO:0005524">
    <property type="term" value="F:ATP binding"/>
    <property type="evidence" value="ECO:0007669"/>
    <property type="project" value="UniProtKB-KW"/>
</dbReference>
<dbReference type="Gene3D" id="3.40.50.2300">
    <property type="match status" value="1"/>
</dbReference>
<dbReference type="InterPro" id="IPR036890">
    <property type="entry name" value="HATPase_C_sf"/>
</dbReference>
<feature type="domain" description="Histidine kinase" evidence="12">
    <location>
        <begin position="921"/>
        <end position="1020"/>
    </location>
</feature>
<feature type="transmembrane region" description="Helical" evidence="11">
    <location>
        <begin position="267"/>
        <end position="291"/>
    </location>
</feature>
<dbReference type="Pfam" id="PF00072">
    <property type="entry name" value="Response_reg"/>
    <property type="match status" value="1"/>
</dbReference>
<dbReference type="PROSITE" id="PS50110">
    <property type="entry name" value="RESPONSE_REGULATORY"/>
    <property type="match status" value="1"/>
</dbReference>
<dbReference type="GO" id="GO:0016020">
    <property type="term" value="C:membrane"/>
    <property type="evidence" value="ECO:0007669"/>
    <property type="project" value="UniProtKB-SubCell"/>
</dbReference>
<dbReference type="Pfam" id="PF00512">
    <property type="entry name" value="HisKA"/>
    <property type="match status" value="1"/>
</dbReference>
<keyword evidence="6" id="KW-0808">Transferase</keyword>
<dbReference type="CDD" id="cd00075">
    <property type="entry name" value="HATPase"/>
    <property type="match status" value="1"/>
</dbReference>
<evidence type="ECO:0000259" key="13">
    <source>
        <dbReference type="PROSITE" id="PS50110"/>
    </source>
</evidence>
<protein>
    <recommendedName>
        <fullName evidence="4">Stage 0 sporulation protein A homolog</fullName>
        <ecNumber evidence="3">2.7.13.3</ecNumber>
    </recommendedName>
</protein>
<comment type="subcellular location">
    <subcellularLocation>
        <location evidence="2">Membrane</location>
    </subcellularLocation>
</comment>
<dbReference type="GO" id="GO:0000155">
    <property type="term" value="F:phosphorelay sensor kinase activity"/>
    <property type="evidence" value="ECO:0007669"/>
    <property type="project" value="InterPro"/>
</dbReference>
<dbReference type="RefSeq" id="WP_013842734.1">
    <property type="nucleotide sequence ID" value="NC_015589.1"/>
</dbReference>
<reference evidence="15" key="1">
    <citation type="submission" date="2011-05" db="EMBL/GenBank/DDBJ databases">
        <title>Complete sequence of Desulfotomaculum ruminis DSM 2154.</title>
        <authorList>
            <person name="Lucas S."/>
            <person name="Copeland A."/>
            <person name="Lapidus A."/>
            <person name="Cheng J.-F."/>
            <person name="Goodwin L."/>
            <person name="Pitluck S."/>
            <person name="Lu M."/>
            <person name="Detter J.C."/>
            <person name="Han C."/>
            <person name="Tapia R."/>
            <person name="Land M."/>
            <person name="Hauser L."/>
            <person name="Kyrpides N."/>
            <person name="Ivanova N."/>
            <person name="Mikhailova N."/>
            <person name="Pagani I."/>
            <person name="Stams A.J.M."/>
            <person name="Plugge C.M."/>
            <person name="Muyzer G."/>
            <person name="Kuever J."/>
            <person name="Parshina S.N."/>
            <person name="Ivanova A.E."/>
            <person name="Nazina T.N."/>
            <person name="Brambilla E."/>
            <person name="Spring S."/>
            <person name="Klenk H.-P."/>
            <person name="Woyke T."/>
        </authorList>
    </citation>
    <scope>NUCLEOTIDE SEQUENCE [LARGE SCALE GENOMIC DNA]</scope>
    <source>
        <strain evidence="15">ATCC 23193 / DSM 2154 / NCIB 8452 / DL</strain>
    </source>
</reference>
<evidence type="ECO:0000256" key="1">
    <source>
        <dbReference type="ARBA" id="ARBA00000085"/>
    </source>
</evidence>
<dbReference type="SUPFAM" id="SSF55874">
    <property type="entry name" value="ATPase domain of HSP90 chaperone/DNA topoisomerase II/histidine kinase"/>
    <property type="match status" value="2"/>
</dbReference>
<reference evidence="14 15" key="2">
    <citation type="journal article" date="2012" name="Stand. Genomic Sci.">
        <title>Complete genome sequence of the sulfate-reducing firmicute Desulfotomaculum ruminis type strain (DL(T)).</title>
        <authorList>
            <person name="Spring S."/>
            <person name="Visser M."/>
            <person name="Lu M."/>
            <person name="Copeland A."/>
            <person name="Lapidus A."/>
            <person name="Lucas S."/>
            <person name="Cheng J.F."/>
            <person name="Han C."/>
            <person name="Tapia R."/>
            <person name="Goodwin L.A."/>
            <person name="Pitluck S."/>
            <person name="Ivanova N."/>
            <person name="Land M."/>
            <person name="Hauser L."/>
            <person name="Larimer F."/>
            <person name="Rohde M."/>
            <person name="Goker M."/>
            <person name="Detter J.C."/>
            <person name="Kyrpides N.C."/>
            <person name="Woyke T."/>
            <person name="Schaap P.J."/>
            <person name="Plugge C.M."/>
            <person name="Muyzer G."/>
            <person name="Kuever J."/>
            <person name="Pereira I.A."/>
            <person name="Parshina S.N."/>
            <person name="Bernier-Latmani R."/>
            <person name="Stams A.J."/>
            <person name="Klenk H.P."/>
        </authorList>
    </citation>
    <scope>NUCLEOTIDE SEQUENCE [LARGE SCALE GENOMIC DNA]</scope>
    <source>
        <strain evidence="15">ATCC 23193 / DSM 2154 / NCIB 8452 / DL</strain>
    </source>
</reference>
<dbReference type="Gene3D" id="3.30.565.10">
    <property type="entry name" value="Histidine kinase-like ATPase, C-terminal domain"/>
    <property type="match status" value="2"/>
</dbReference>
<keyword evidence="14" id="KW-0547">Nucleotide-binding</keyword>
<dbReference type="AlphaFoldDB" id="F6DRV6"/>
<dbReference type="eggNOG" id="COG2972">
    <property type="taxonomic scope" value="Bacteria"/>
</dbReference>
<keyword evidence="8" id="KW-0902">Two-component regulatory system</keyword>
<dbReference type="PANTHER" id="PTHR43547">
    <property type="entry name" value="TWO-COMPONENT HISTIDINE KINASE"/>
    <property type="match status" value="1"/>
</dbReference>
<keyword evidence="11" id="KW-0812">Transmembrane</keyword>
<keyword evidence="11" id="KW-0472">Membrane</keyword>
<feature type="transmembrane region" description="Helical" evidence="11">
    <location>
        <begin position="238"/>
        <end position="255"/>
    </location>
</feature>
<dbReference type="InterPro" id="IPR011006">
    <property type="entry name" value="CheY-like_superfamily"/>
</dbReference>
<evidence type="ECO:0000259" key="12">
    <source>
        <dbReference type="PROSITE" id="PS50109"/>
    </source>
</evidence>
<keyword evidence="15" id="KW-1185">Reference proteome</keyword>
<feature type="domain" description="Histidine kinase" evidence="12">
    <location>
        <begin position="439"/>
        <end position="657"/>
    </location>
</feature>
<proteinExistence type="predicted"/>
<feature type="transmembrane region" description="Helical" evidence="11">
    <location>
        <begin position="391"/>
        <end position="409"/>
    </location>
</feature>
<feature type="transmembrane region" description="Helical" evidence="11">
    <location>
        <begin position="332"/>
        <end position="352"/>
    </location>
</feature>
<gene>
    <name evidence="14" type="ordered locus">Desru_2762</name>
</gene>
<dbReference type="InterPro" id="IPR008979">
    <property type="entry name" value="Galactose-bd-like_sf"/>
</dbReference>
<dbReference type="HOGENOM" id="CLU_011115_1_0_9"/>
<feature type="domain" description="Response regulatory" evidence="13">
    <location>
        <begin position="694"/>
        <end position="811"/>
    </location>
</feature>
<comment type="catalytic activity">
    <reaction evidence="1">
        <text>ATP + protein L-histidine = ADP + protein N-phospho-L-histidine.</text>
        <dbReference type="EC" id="2.7.13.3"/>
    </reaction>
</comment>
<evidence type="ECO:0000256" key="9">
    <source>
        <dbReference type="ARBA" id="ARBA00024867"/>
    </source>
</evidence>
<dbReference type="SMART" id="SM00388">
    <property type="entry name" value="HisKA"/>
    <property type="match status" value="1"/>
</dbReference>
<accession>F6DRV6</accession>
<sequence>MTKRTIYSFLSVVFSLAIALGLLFFALERDGSNEPRAVKGVLDAREYDFDAEGPLQLNGEWQFVAGKLADTAYFDQHQDIPHYVPVPSEWTRYETDGRPMPPYGSATYRLRVQLPEMNGVMGVKTNNIRMSNAVWINGEKVGQSGIPQENASYQARNTPYVAFFPLEGNELEIIVQAANFHYGTGGGIISSLYLGDEQSILRTLDLQRMYDWVMLVSFLTMGIYFFNFYFFLRKYRELLFFSLACFMFALYTATHGEKLLHAYYPQLPYILFLGLQRLSGVLMGIFLSLFFHFLFPRLSHQKILYAVLLIGGLILVLICSPARFNMGAQVEVLKLNILFPLAVVIHIFYIQVKTVQAGVAGASFLMVASSVTILYIAVGILNVYNQMNPSILPPLIPFIYMLLLSLYMSNRFVSIYKQNEALSERLVQADRFKDEFLAKTSHEFRTPLHGVMTLVQSMLTSPASGSLTPEQTNKLSLVKEISKRLAFLVEDIADLSKLKQGQLKIRPQNVDLHTISHLVTEVFAHVLPGHMTLRNQVSPHIPYVRADENRLRQILNNLIDNAAKHAGAGGEIELSAQEQAGFVVVSVKDAGPGIAPEELEKVFEPYQQGAIPSQRPGGVGLGLAIARQLVELQGGRIWVQSEQGKGAVFSFTIPVAATEKVRPIDISLQETADFRTAPVSFPMSRMVEKGHGKKIIIADDDHTSLRVLMEALEPEGYFLIAVDNGQAVLDLLEQRADVDLIILDIMMPGLSGYEVCRKIRASYSIAELPVLMLTAAILPEDMVAAFQSGANDFLHKPFDLTELKSRMSSLLNLKEAVATASRMEAAFLQAQIRPHFLYNVLNSILSLSYMDIEKTRKLITEFANFLRGSFAFSNTSQFVPLEKELALIQSYITIEEARFPGRFQFELAVEKNLRCYLPPLLLQPLVENAVRHGLANRQEGTVSLTARRDGNGVIFQIRDNGAGMSKAQVESIRQQQPLPGGGVGLLNLCKRIKQHPGFSVAIRSEENMGTSIVITAPYRDRFSEKETAAREEA</sequence>
<dbReference type="eggNOG" id="COG2205">
    <property type="taxonomic scope" value="Bacteria"/>
</dbReference>
<keyword evidence="14" id="KW-0067">ATP-binding</keyword>
<organism evidence="14 15">
    <name type="scientific">Desulforamulus ruminis (strain ATCC 23193 / DSM 2154 / NCIMB 8452 / DL)</name>
    <name type="common">Desulfotomaculum ruminis</name>
    <dbReference type="NCBI Taxonomy" id="696281"/>
    <lineage>
        <taxon>Bacteria</taxon>
        <taxon>Bacillati</taxon>
        <taxon>Bacillota</taxon>
        <taxon>Clostridia</taxon>
        <taxon>Eubacteriales</taxon>
        <taxon>Peptococcaceae</taxon>
        <taxon>Desulforamulus</taxon>
    </lineage>
</organism>
<dbReference type="EC" id="2.7.13.3" evidence="3"/>
<keyword evidence="5 10" id="KW-0597">Phosphoprotein</keyword>
<dbReference type="SUPFAM" id="SSF52172">
    <property type="entry name" value="CheY-like"/>
    <property type="match status" value="1"/>
</dbReference>
<dbReference type="Pfam" id="PF07695">
    <property type="entry name" value="7TMR-DISM_7TM"/>
    <property type="match status" value="1"/>
</dbReference>
<keyword evidence="7" id="KW-0418">Kinase</keyword>
<dbReference type="InterPro" id="IPR010559">
    <property type="entry name" value="Sig_transdc_His_kin_internal"/>
</dbReference>
<dbReference type="SUPFAM" id="SSF49785">
    <property type="entry name" value="Galactose-binding domain-like"/>
    <property type="match status" value="1"/>
</dbReference>
<dbReference type="InterPro" id="IPR011623">
    <property type="entry name" value="7TMR_DISM_rcpt_extracell_dom1"/>
</dbReference>